<feature type="transmembrane region" description="Helical" evidence="9">
    <location>
        <begin position="7"/>
        <end position="24"/>
    </location>
</feature>
<accession>A0A0C4JU55</accession>
<keyword evidence="8 10" id="KW-0496">Mitochondrion</keyword>
<feature type="transmembrane region" description="Helical" evidence="9">
    <location>
        <begin position="226"/>
        <end position="250"/>
    </location>
</feature>
<name>A0A0C4JU55_9BILA</name>
<feature type="transmembrane region" description="Helical" evidence="9">
    <location>
        <begin position="70"/>
        <end position="91"/>
    </location>
</feature>
<dbReference type="AlphaFoldDB" id="A0A0C4JU55"/>
<geneLocation type="mitochondrion" evidence="10"/>
<dbReference type="EC" id="7.1.1.2" evidence="8"/>
<feature type="transmembrane region" description="Helical" evidence="9">
    <location>
        <begin position="143"/>
        <end position="161"/>
    </location>
</feature>
<evidence type="ECO:0000313" key="10">
    <source>
        <dbReference type="EMBL" id="AHB82310.1"/>
    </source>
</evidence>
<feature type="transmembrane region" description="Helical" evidence="9">
    <location>
        <begin position="167"/>
        <end position="187"/>
    </location>
</feature>
<evidence type="ECO:0000256" key="9">
    <source>
        <dbReference type="SAM" id="Phobius"/>
    </source>
</evidence>
<evidence type="ECO:0000256" key="1">
    <source>
        <dbReference type="ARBA" id="ARBA00004141"/>
    </source>
</evidence>
<comment type="subcellular location">
    <subcellularLocation>
        <location evidence="1">Membrane</location>
        <topology evidence="1">Multi-pass membrane protein</topology>
    </subcellularLocation>
    <subcellularLocation>
        <location evidence="7">Mitochondrion inner membrane</location>
        <topology evidence="7">Multi-pass membrane protein</topology>
    </subcellularLocation>
</comment>
<dbReference type="GO" id="GO:0009060">
    <property type="term" value="P:aerobic respiration"/>
    <property type="evidence" value="ECO:0007669"/>
    <property type="project" value="TreeGrafter"/>
</dbReference>
<evidence type="ECO:0000256" key="2">
    <source>
        <dbReference type="ARBA" id="ARBA00010535"/>
    </source>
</evidence>
<sequence>MRVLVDVVVVVSVAFLSVAFFTLLDRKVLGYGQMRKGPFKVFVGGVIQPLLDGVKLFLKGWINVSGLGGVEVFLGACVVFSMMILSWFVVLGLSGSFETTASLLVVLLLSGVGVVGMLSVGLFSGSVYSVLGVLRSVAQMVSYEVVMGLGLIFVFMGVWSVGSIKGMGWFLGIFWCVVMMIVVVMEVNRTPVDFLEGESELVSGGVTELGGLVFALLFMAEYGLMGFYSVLISILAVGKMSVVFVVFLIYSFSWVRL</sequence>
<dbReference type="Pfam" id="PF00146">
    <property type="entry name" value="NADHdh"/>
    <property type="match status" value="1"/>
</dbReference>
<dbReference type="PANTHER" id="PTHR11432">
    <property type="entry name" value="NADH DEHYDROGENASE SUBUNIT 1"/>
    <property type="match status" value="1"/>
</dbReference>
<protein>
    <recommendedName>
        <fullName evidence="3 8">NADH-ubiquinone oxidoreductase chain 1</fullName>
        <ecNumber evidence="8">7.1.1.2</ecNumber>
    </recommendedName>
</protein>
<dbReference type="InterPro" id="IPR001694">
    <property type="entry name" value="NADH_UbQ_OxRdtase_su1/FPO"/>
</dbReference>
<dbReference type="GO" id="GO:0008137">
    <property type="term" value="F:NADH dehydrogenase (ubiquinone) activity"/>
    <property type="evidence" value="ECO:0007669"/>
    <property type="project" value="UniProtKB-EC"/>
</dbReference>
<keyword evidence="7" id="KW-0520">NAD</keyword>
<keyword evidence="4 7" id="KW-0812">Transmembrane</keyword>
<evidence type="ECO:0000256" key="4">
    <source>
        <dbReference type="ARBA" id="ARBA00022692"/>
    </source>
</evidence>
<gene>
    <name evidence="10" type="primary">ND1</name>
</gene>
<evidence type="ECO:0000256" key="8">
    <source>
        <dbReference type="RuleBase" id="RU000473"/>
    </source>
</evidence>
<reference evidence="10" key="1">
    <citation type="journal article" date="2014" name="Shui Sheng Sheng Wu Hsueh Bao">
        <title>The cloning of the mitochondrial genome of Hebesoma violentum (Acanthocephala) and the phylogenetic analysis of Acanthocephalans.</title>
        <authorList>
            <person name="Pan T."/>
            <person name="Nie P."/>
        </authorList>
    </citation>
    <scope>NUCLEOTIDE SEQUENCE</scope>
</reference>
<comment type="catalytic activity">
    <reaction evidence="8">
        <text>a ubiquinone + NADH + 5 H(+)(in) = a ubiquinol + NAD(+) + 4 H(+)(out)</text>
        <dbReference type="Rhea" id="RHEA:29091"/>
        <dbReference type="Rhea" id="RHEA-COMP:9565"/>
        <dbReference type="Rhea" id="RHEA-COMP:9566"/>
        <dbReference type="ChEBI" id="CHEBI:15378"/>
        <dbReference type="ChEBI" id="CHEBI:16389"/>
        <dbReference type="ChEBI" id="CHEBI:17976"/>
        <dbReference type="ChEBI" id="CHEBI:57540"/>
        <dbReference type="ChEBI" id="CHEBI:57945"/>
        <dbReference type="EC" id="7.1.1.2"/>
    </reaction>
</comment>
<dbReference type="GO" id="GO:0003954">
    <property type="term" value="F:NADH dehydrogenase activity"/>
    <property type="evidence" value="ECO:0007669"/>
    <property type="project" value="TreeGrafter"/>
</dbReference>
<feature type="transmembrane region" description="Helical" evidence="9">
    <location>
        <begin position="199"/>
        <end position="220"/>
    </location>
</feature>
<evidence type="ECO:0000256" key="5">
    <source>
        <dbReference type="ARBA" id="ARBA00022989"/>
    </source>
</evidence>
<proteinExistence type="inferred from homology"/>
<evidence type="ECO:0000256" key="7">
    <source>
        <dbReference type="RuleBase" id="RU000471"/>
    </source>
</evidence>
<dbReference type="EMBL" id="KC415004">
    <property type="protein sequence ID" value="AHB82310.1"/>
    <property type="molecule type" value="Genomic_DNA"/>
</dbReference>
<dbReference type="PANTHER" id="PTHR11432:SF3">
    <property type="entry name" value="NADH-UBIQUINONE OXIDOREDUCTASE CHAIN 1"/>
    <property type="match status" value="1"/>
</dbReference>
<comment type="similarity">
    <text evidence="2 7">Belongs to the complex I subunit 1 family.</text>
</comment>
<dbReference type="GO" id="GO:0005743">
    <property type="term" value="C:mitochondrial inner membrane"/>
    <property type="evidence" value="ECO:0007669"/>
    <property type="project" value="UniProtKB-SubCell"/>
</dbReference>
<keyword evidence="5 9" id="KW-1133">Transmembrane helix</keyword>
<evidence type="ECO:0000256" key="6">
    <source>
        <dbReference type="ARBA" id="ARBA00023136"/>
    </source>
</evidence>
<organism evidence="10">
    <name type="scientific">Hebesoma violentum</name>
    <dbReference type="NCBI Taxonomy" id="1410563"/>
    <lineage>
        <taxon>Eukaryota</taxon>
        <taxon>Metazoa</taxon>
        <taxon>Spiralia</taxon>
        <taxon>Lophotrochozoa</taxon>
        <taxon>Acanthocephala</taxon>
        <taxon>Eoacanthocephala</taxon>
        <taxon>Neoechinorhynchida</taxon>
        <taxon>Neoechinorhynchidae</taxon>
        <taxon>Hebesoma</taxon>
    </lineage>
</organism>
<keyword evidence="6 9" id="KW-0472">Membrane</keyword>
<evidence type="ECO:0000256" key="3">
    <source>
        <dbReference type="ARBA" id="ARBA00021009"/>
    </source>
</evidence>
<keyword evidence="8" id="KW-0830">Ubiquinone</keyword>
<feature type="transmembrane region" description="Helical" evidence="9">
    <location>
        <begin position="103"/>
        <end position="131"/>
    </location>
</feature>